<sequence>MAYQLTFSDKALKSLKKIPKVDTERIINALEELA</sequence>
<dbReference type="SUPFAM" id="SSF143011">
    <property type="entry name" value="RelE-like"/>
    <property type="match status" value="1"/>
</dbReference>
<dbReference type="AlphaFoldDB" id="I2GR47"/>
<name>I2GR47_9BACT</name>
<protein>
    <submittedName>
        <fullName evidence="1">Uncharacterized protein</fullName>
    </submittedName>
</protein>
<dbReference type="STRING" id="1185876.BN8_05704"/>
<dbReference type="Proteomes" id="UP000009309">
    <property type="component" value="Unassembled WGS sequence"/>
</dbReference>
<dbReference type="Gene3D" id="3.30.2310.20">
    <property type="entry name" value="RelE-like"/>
    <property type="match status" value="1"/>
</dbReference>
<keyword evidence="2" id="KW-1185">Reference proteome</keyword>
<evidence type="ECO:0000313" key="1">
    <source>
        <dbReference type="EMBL" id="CCH56375.1"/>
    </source>
</evidence>
<dbReference type="EMBL" id="CAIT01000009">
    <property type="protein sequence ID" value="CCH56375.1"/>
    <property type="molecule type" value="Genomic_DNA"/>
</dbReference>
<evidence type="ECO:0000313" key="2">
    <source>
        <dbReference type="Proteomes" id="UP000009309"/>
    </source>
</evidence>
<gene>
    <name evidence="1" type="ORF">BN8_05704</name>
</gene>
<proteinExistence type="predicted"/>
<comment type="caution">
    <text evidence="1">The sequence shown here is derived from an EMBL/GenBank/DDBJ whole genome shotgun (WGS) entry which is preliminary data.</text>
</comment>
<reference evidence="1 2" key="1">
    <citation type="journal article" date="2012" name="J. Bacteriol.">
        <title>Genome Sequence of the Filamentous Bacterium Fibrisoma limi BUZ 3T.</title>
        <authorList>
            <person name="Filippini M."/>
            <person name="Qi W."/>
            <person name="Jaenicke S."/>
            <person name="Goesmann A."/>
            <person name="Smits T.H."/>
            <person name="Bagheri H.C."/>
        </authorList>
    </citation>
    <scope>NUCLEOTIDE SEQUENCE [LARGE SCALE GENOMIC DNA]</scope>
    <source>
        <strain evidence="2">BUZ 3T</strain>
    </source>
</reference>
<organism evidence="1 2">
    <name type="scientific">Fibrisoma limi BUZ 3</name>
    <dbReference type="NCBI Taxonomy" id="1185876"/>
    <lineage>
        <taxon>Bacteria</taxon>
        <taxon>Pseudomonadati</taxon>
        <taxon>Bacteroidota</taxon>
        <taxon>Cytophagia</taxon>
        <taxon>Cytophagales</taxon>
        <taxon>Spirosomataceae</taxon>
        <taxon>Fibrisoma</taxon>
    </lineage>
</organism>
<dbReference type="InterPro" id="IPR035093">
    <property type="entry name" value="RelE/ParE_toxin_dom_sf"/>
</dbReference>
<accession>I2GR47</accession>